<evidence type="ECO:0000313" key="2">
    <source>
        <dbReference type="EMBL" id="OGF78722.1"/>
    </source>
</evidence>
<dbReference type="InterPro" id="IPR035516">
    <property type="entry name" value="Gyrase/topoIV_suA_C"/>
</dbReference>
<dbReference type="GO" id="GO:0003677">
    <property type="term" value="F:DNA binding"/>
    <property type="evidence" value="ECO:0007669"/>
    <property type="project" value="InterPro"/>
</dbReference>
<dbReference type="InterPro" id="IPR050220">
    <property type="entry name" value="Type_II_DNA_Topoisomerases"/>
</dbReference>
<name>A0A1F5WSW1_9BACT</name>
<dbReference type="Gene3D" id="2.120.10.90">
    <property type="entry name" value="DNA gyrase/topoisomerase IV, subunit A, C-terminal"/>
    <property type="match status" value="1"/>
</dbReference>
<dbReference type="SUPFAM" id="SSF101904">
    <property type="entry name" value="GyrA/ParC C-terminal domain-like"/>
    <property type="match status" value="1"/>
</dbReference>
<dbReference type="Proteomes" id="UP000178425">
    <property type="component" value="Unassembled WGS sequence"/>
</dbReference>
<protein>
    <recommendedName>
        <fullName evidence="4">DNA gyrase subunit A</fullName>
    </recommendedName>
</protein>
<dbReference type="Pfam" id="PF03989">
    <property type="entry name" value="DNA_gyraseA_C"/>
    <property type="match status" value="2"/>
</dbReference>
<evidence type="ECO:0000313" key="3">
    <source>
        <dbReference type="Proteomes" id="UP000178425"/>
    </source>
</evidence>
<accession>A0A1F5WSW1</accession>
<dbReference type="GO" id="GO:0009330">
    <property type="term" value="C:DNA topoisomerase type II (double strand cut, ATP-hydrolyzing) complex"/>
    <property type="evidence" value="ECO:0007669"/>
    <property type="project" value="TreeGrafter"/>
</dbReference>
<evidence type="ECO:0000256" key="1">
    <source>
        <dbReference type="SAM" id="MobiDB-lite"/>
    </source>
</evidence>
<proteinExistence type="predicted"/>
<dbReference type="PANTHER" id="PTHR43493:SF5">
    <property type="entry name" value="DNA GYRASE SUBUNIT A, CHLOROPLASTIC_MITOCHONDRIAL"/>
    <property type="match status" value="1"/>
</dbReference>
<gene>
    <name evidence="2" type="ORF">A2W54_02615</name>
</gene>
<reference evidence="2 3" key="1">
    <citation type="journal article" date="2016" name="Nat. Commun.">
        <title>Thousands of microbial genomes shed light on interconnected biogeochemical processes in an aquifer system.</title>
        <authorList>
            <person name="Anantharaman K."/>
            <person name="Brown C.T."/>
            <person name="Hug L.A."/>
            <person name="Sharon I."/>
            <person name="Castelle C.J."/>
            <person name="Probst A.J."/>
            <person name="Thomas B.C."/>
            <person name="Singh A."/>
            <person name="Wilkins M.J."/>
            <person name="Karaoz U."/>
            <person name="Brodie E.L."/>
            <person name="Williams K.H."/>
            <person name="Hubbard S.S."/>
            <person name="Banfield J.F."/>
        </authorList>
    </citation>
    <scope>NUCLEOTIDE SEQUENCE [LARGE SCALE GENOMIC DNA]</scope>
</reference>
<dbReference type="PANTHER" id="PTHR43493">
    <property type="entry name" value="DNA GYRASE/TOPOISOMERASE SUBUNIT A"/>
    <property type="match status" value="1"/>
</dbReference>
<feature type="region of interest" description="Disordered" evidence="1">
    <location>
        <begin position="1"/>
        <end position="27"/>
    </location>
</feature>
<dbReference type="GO" id="GO:0003918">
    <property type="term" value="F:DNA topoisomerase type II (double strand cut, ATP-hydrolyzing) activity"/>
    <property type="evidence" value="ECO:0007669"/>
    <property type="project" value="TreeGrafter"/>
</dbReference>
<dbReference type="AlphaFoldDB" id="A0A1F5WSW1"/>
<dbReference type="GO" id="GO:0005524">
    <property type="term" value="F:ATP binding"/>
    <property type="evidence" value="ECO:0007669"/>
    <property type="project" value="InterPro"/>
</dbReference>
<evidence type="ECO:0008006" key="4">
    <source>
        <dbReference type="Google" id="ProtNLM"/>
    </source>
</evidence>
<sequence length="91" mass="9656">MGYGKKTSISQYKVQRRGGSGIKTSKVTPKTGNLVSVQVVEDDATEIIAMSQKGQVIRAPLSQIPSLSRATQGVRIMKLAPGDKVASVTLL</sequence>
<organism evidence="2 3">
    <name type="scientific">Candidatus Giovannonibacteria bacterium RIFCSPHIGHO2_02_43_13</name>
    <dbReference type="NCBI Taxonomy" id="1798330"/>
    <lineage>
        <taxon>Bacteria</taxon>
        <taxon>Candidatus Giovannoniibacteriota</taxon>
    </lineage>
</organism>
<dbReference type="EMBL" id="MFHI01000021">
    <property type="protein sequence ID" value="OGF78722.1"/>
    <property type="molecule type" value="Genomic_DNA"/>
</dbReference>
<dbReference type="GO" id="GO:0006265">
    <property type="term" value="P:DNA topological change"/>
    <property type="evidence" value="ECO:0007669"/>
    <property type="project" value="InterPro"/>
</dbReference>
<comment type="caution">
    <text evidence="2">The sequence shown here is derived from an EMBL/GenBank/DDBJ whole genome shotgun (WGS) entry which is preliminary data.</text>
</comment>
<dbReference type="InterPro" id="IPR006691">
    <property type="entry name" value="GyrA/parC_rep"/>
</dbReference>